<comment type="subcellular location">
    <subcellularLocation>
        <location evidence="2">Cytoplasmic vesicle</location>
        <location evidence="2">COPII-coated vesicle membrane</location>
        <topology evidence="2">Peripheral membrane protein</topology>
        <orientation evidence="2">Cytoplasmic side</orientation>
    </subcellularLocation>
    <subcellularLocation>
        <location evidence="3">Endoplasmic reticulum membrane</location>
        <topology evidence="3">Peripheral membrane protein</topology>
        <orientation evidence="3">Cytoplasmic side</orientation>
    </subcellularLocation>
    <subcellularLocation>
        <location evidence="1">Golgi apparatus membrane</location>
        <topology evidence="1">Peripheral membrane protein</topology>
        <orientation evidence="1">Cytoplasmic side</orientation>
    </subcellularLocation>
</comment>
<organism evidence="21 22">
    <name type="scientific">Aspergillus lucknowensis</name>
    <dbReference type="NCBI Taxonomy" id="176173"/>
    <lineage>
        <taxon>Eukaryota</taxon>
        <taxon>Fungi</taxon>
        <taxon>Dikarya</taxon>
        <taxon>Ascomycota</taxon>
        <taxon>Pezizomycotina</taxon>
        <taxon>Eurotiomycetes</taxon>
        <taxon>Eurotiomycetidae</taxon>
        <taxon>Eurotiales</taxon>
        <taxon>Aspergillaceae</taxon>
        <taxon>Aspergillus</taxon>
        <taxon>Aspergillus subgen. Nidulantes</taxon>
    </lineage>
</organism>
<dbReference type="InterPro" id="IPR012990">
    <property type="entry name" value="Beta-sandwich_Sec23_24"/>
</dbReference>
<evidence type="ECO:0000256" key="10">
    <source>
        <dbReference type="ARBA" id="ARBA00022892"/>
    </source>
</evidence>
<keyword evidence="22" id="KW-1185">Reference proteome</keyword>
<dbReference type="Proteomes" id="UP001610432">
    <property type="component" value="Unassembled WGS sequence"/>
</dbReference>
<keyword evidence="13" id="KW-0968">Cytoplasmic vesicle</keyword>
<dbReference type="InterPro" id="IPR036175">
    <property type="entry name" value="Sec23/24_helical_dom_sf"/>
</dbReference>
<evidence type="ECO:0000259" key="16">
    <source>
        <dbReference type="Pfam" id="PF00626"/>
    </source>
</evidence>
<evidence type="ECO:0008006" key="23">
    <source>
        <dbReference type="Google" id="ProtNLM"/>
    </source>
</evidence>
<dbReference type="PANTHER" id="PTHR13803:SF4">
    <property type="entry name" value="SECRETORY 24CD, ISOFORM C"/>
    <property type="match status" value="1"/>
</dbReference>
<evidence type="ECO:0000256" key="2">
    <source>
        <dbReference type="ARBA" id="ARBA00004299"/>
    </source>
</evidence>
<evidence type="ECO:0000256" key="8">
    <source>
        <dbReference type="ARBA" id="ARBA00022824"/>
    </source>
</evidence>
<comment type="caution">
    <text evidence="21">The sequence shown here is derived from an EMBL/GenBank/DDBJ whole genome shotgun (WGS) entry which is preliminary data.</text>
</comment>
<dbReference type="Gene3D" id="2.60.40.1670">
    <property type="entry name" value="beta-sandwich domain of Sec23/24"/>
    <property type="match status" value="1"/>
</dbReference>
<dbReference type="Pfam" id="PF08033">
    <property type="entry name" value="Sec23_BS"/>
    <property type="match status" value="1"/>
</dbReference>
<dbReference type="InterPro" id="IPR006896">
    <property type="entry name" value="Sec23/24_trunk_dom"/>
</dbReference>
<dbReference type="SUPFAM" id="SSF81811">
    <property type="entry name" value="Helical domain of Sec23/24"/>
    <property type="match status" value="1"/>
</dbReference>
<proteinExistence type="inferred from homology"/>
<dbReference type="Gene3D" id="3.40.20.10">
    <property type="entry name" value="Severin"/>
    <property type="match status" value="1"/>
</dbReference>
<evidence type="ECO:0000259" key="19">
    <source>
        <dbReference type="Pfam" id="PF04815"/>
    </source>
</evidence>
<dbReference type="EMBL" id="JBFXLQ010000049">
    <property type="protein sequence ID" value="KAL2863616.1"/>
    <property type="molecule type" value="Genomic_DNA"/>
</dbReference>
<dbReference type="Pfam" id="PF04811">
    <property type="entry name" value="Sec23_trunk"/>
    <property type="match status" value="1"/>
</dbReference>
<evidence type="ECO:0000256" key="12">
    <source>
        <dbReference type="ARBA" id="ARBA00023136"/>
    </source>
</evidence>
<dbReference type="PANTHER" id="PTHR13803">
    <property type="entry name" value="SEC24-RELATED PROTEIN"/>
    <property type="match status" value="1"/>
</dbReference>
<keyword evidence="6" id="KW-0963">Cytoplasm</keyword>
<keyword evidence="12" id="KW-0472">Membrane</keyword>
<comment type="similarity">
    <text evidence="4">Belongs to the SEC23/SEC24 family. SEC24 subfamily.</text>
</comment>
<dbReference type="InterPro" id="IPR007123">
    <property type="entry name" value="Gelsolin-like_dom"/>
</dbReference>
<dbReference type="Gene3D" id="2.30.30.380">
    <property type="entry name" value="Zn-finger domain of Sec23/24"/>
    <property type="match status" value="1"/>
</dbReference>
<dbReference type="InterPro" id="IPR050550">
    <property type="entry name" value="SEC23_SEC24_subfamily"/>
</dbReference>
<evidence type="ECO:0000256" key="4">
    <source>
        <dbReference type="ARBA" id="ARBA00008334"/>
    </source>
</evidence>
<keyword evidence="7" id="KW-0479">Metal-binding</keyword>
<evidence type="ECO:0000256" key="7">
    <source>
        <dbReference type="ARBA" id="ARBA00022723"/>
    </source>
</evidence>
<feature type="region of interest" description="Disordered" evidence="15">
    <location>
        <begin position="1"/>
        <end position="129"/>
    </location>
</feature>
<evidence type="ECO:0000259" key="20">
    <source>
        <dbReference type="Pfam" id="PF08033"/>
    </source>
</evidence>
<dbReference type="Pfam" id="PF04815">
    <property type="entry name" value="Sec23_helical"/>
    <property type="match status" value="1"/>
</dbReference>
<evidence type="ECO:0000256" key="14">
    <source>
        <dbReference type="ARBA" id="ARBA00025471"/>
    </source>
</evidence>
<evidence type="ECO:0000256" key="3">
    <source>
        <dbReference type="ARBA" id="ARBA00004397"/>
    </source>
</evidence>
<feature type="domain" description="Zinc finger Sec23/Sec24-type" evidence="17">
    <location>
        <begin position="304"/>
        <end position="342"/>
    </location>
</feature>
<dbReference type="InterPro" id="IPR006900">
    <property type="entry name" value="Sec23/24_helical_dom"/>
</dbReference>
<dbReference type="InterPro" id="IPR036180">
    <property type="entry name" value="Gelsolin-like_dom_sf"/>
</dbReference>
<feature type="domain" description="Sec23/Sec24 helical" evidence="19">
    <location>
        <begin position="731"/>
        <end position="830"/>
    </location>
</feature>
<comment type="function">
    <text evidence="14">Component of the coat protein complex II (COPII) which promotes the formation of transport vesicles from the endoplasmic reticulum (ER). The coat has two main functions, the physical deformation of the endoplasmic reticulum membrane into vesicles and the selection of cargo molecules.</text>
</comment>
<evidence type="ECO:0000256" key="15">
    <source>
        <dbReference type="SAM" id="MobiDB-lite"/>
    </source>
</evidence>
<evidence type="ECO:0000256" key="1">
    <source>
        <dbReference type="ARBA" id="ARBA00004255"/>
    </source>
</evidence>
<dbReference type="InterPro" id="IPR036174">
    <property type="entry name" value="Znf_Sec23_Sec24_sf"/>
</dbReference>
<dbReference type="Gene3D" id="1.20.120.730">
    <property type="entry name" value="Sec23/Sec24 helical domain"/>
    <property type="match status" value="1"/>
</dbReference>
<protein>
    <recommendedName>
        <fullName evidence="23">Sec23/Sec24 family protein</fullName>
    </recommendedName>
</protein>
<evidence type="ECO:0000256" key="9">
    <source>
        <dbReference type="ARBA" id="ARBA00022833"/>
    </source>
</evidence>
<dbReference type="InterPro" id="IPR036465">
    <property type="entry name" value="vWFA_dom_sf"/>
</dbReference>
<evidence type="ECO:0000259" key="18">
    <source>
        <dbReference type="Pfam" id="PF04811"/>
    </source>
</evidence>
<keyword evidence="11" id="KW-0653">Protein transport</keyword>
<evidence type="ECO:0000259" key="17">
    <source>
        <dbReference type="Pfam" id="PF04810"/>
    </source>
</evidence>
<dbReference type="InterPro" id="IPR029006">
    <property type="entry name" value="ADF-H/Gelsolin-like_dom_sf"/>
</dbReference>
<sequence>MADQNYFRSPAHGAAPGDDPSNPNRILPHAPYPGQHAAGFSPGPSPQQPGGFYGSGAPNSQQWAAGPPPPLPQQPLQPLAPQSAYGANPQPPPGQPPDQMMTGLASQMGGLGIIGGEGGPRTSKKKHRHAYHDIGAAPAPTQQFPTGPVDSLQHHSSQFLNTGLTQAPHAVSPALGSSSIVPQPAAPGVVPDPGHGTVPTQGRIDPEQIPSIPRSRDVPAQYYFSHVYPTMERHIPPPAAIPFVAHDQGNSSPKYARLTLNNIPSASDFLSSTGLPLGMILQPFARLDAGEQPIPVLDFGDTGPPRCRRCRTYINPFMSFRSGGNKFVCNMCTFPNDVPPEYFAPIDPSGSRVDRMQRPELMMGTVEFLVPKDYWNKEPVDLRWLFLIDVSAESVNRGFLKGVCKGIFNALYAGESSENTQDTMPVRRIPEGSKIGIVTYDREVQFYNLSAELQQAQMLVMTDLQEPFVPLSDGLFVDPYEAKDVITSLLKQIPNIFSRVKTPEPALLPALNAGLSALHATGGKIIGTVCTLPTWGPGALSLRDDPKAHGTDMEKKLFTTENPAWRETAGKLAEAGVGVDMFIAAPSGTYMDVATIGHIPEVTGGETFFYPNFHAPRDIRKLSEELAHAATRETGYQALMKVRCSNGLQVSGYHGNFVQHTLGADLEIGAIDADKAIAVLFSYDGKLDTKLDAHFQAALLYTSANGQRRVRCINIVAAVNEGGMETMKFIDQDAVVSIIAKEAAAKTLDKSLKDIRANITEKTVDIFSGYRKVFSGSHPPGQLVLPENLKELSMFILSLIKSRAFKGGQEASDRRIHDMRMLRSIGCGELSLYLYPRIIPIHNMQPEDGFPNERGQLQVPPSLRASFSKVEEGGVYLVDDGQQCLLWLHAQVSPNLLEDLFGEGQTSLQGLNPQTSALPVLETHLNAQVRNLLQYFSTTRGSKAVTLQLARQGLDGAEYEFARLLVEDRNNEAQSYVDWLVHLHRQINMELAGRRKRDDASTEGSIAGLTGLRAPYW</sequence>
<feature type="region of interest" description="Disordered" evidence="15">
    <location>
        <begin position="170"/>
        <end position="215"/>
    </location>
</feature>
<dbReference type="InterPro" id="IPR006895">
    <property type="entry name" value="Znf_Sec23_Sec24"/>
</dbReference>
<feature type="compositionally biased region" description="Gly residues" evidence="15">
    <location>
        <begin position="109"/>
        <end position="119"/>
    </location>
</feature>
<evidence type="ECO:0000256" key="6">
    <source>
        <dbReference type="ARBA" id="ARBA00022490"/>
    </source>
</evidence>
<dbReference type="Pfam" id="PF00626">
    <property type="entry name" value="Gelsolin"/>
    <property type="match status" value="1"/>
</dbReference>
<dbReference type="SUPFAM" id="SSF53300">
    <property type="entry name" value="vWA-like"/>
    <property type="match status" value="1"/>
</dbReference>
<evidence type="ECO:0000256" key="11">
    <source>
        <dbReference type="ARBA" id="ARBA00022927"/>
    </source>
</evidence>
<dbReference type="Gene3D" id="3.40.50.410">
    <property type="entry name" value="von Willebrand factor, type A domain"/>
    <property type="match status" value="1"/>
</dbReference>
<keyword evidence="10" id="KW-0931">ER-Golgi transport</keyword>
<name>A0ABR4LGD6_9EURO</name>
<dbReference type="Pfam" id="PF04810">
    <property type="entry name" value="zf-Sec23_Sec24"/>
    <property type="match status" value="1"/>
</dbReference>
<dbReference type="GeneID" id="98146616"/>
<dbReference type="SUPFAM" id="SSF82754">
    <property type="entry name" value="C-terminal, gelsolin-like domain of Sec23/24"/>
    <property type="match status" value="1"/>
</dbReference>
<reference evidence="21 22" key="1">
    <citation type="submission" date="2024-07" db="EMBL/GenBank/DDBJ databases">
        <title>Section-level genome sequencing and comparative genomics of Aspergillus sections Usti and Cavernicolus.</title>
        <authorList>
            <consortium name="Lawrence Berkeley National Laboratory"/>
            <person name="Nybo J.L."/>
            <person name="Vesth T.C."/>
            <person name="Theobald S."/>
            <person name="Frisvad J.C."/>
            <person name="Larsen T.O."/>
            <person name="Kjaerboelling I."/>
            <person name="Rothschild-Mancinelli K."/>
            <person name="Lyhne E.K."/>
            <person name="Kogle M.E."/>
            <person name="Barry K."/>
            <person name="Clum A."/>
            <person name="Na H."/>
            <person name="Ledsgaard L."/>
            <person name="Lin J."/>
            <person name="Lipzen A."/>
            <person name="Kuo A."/>
            <person name="Riley R."/>
            <person name="Mondo S."/>
            <person name="Labutti K."/>
            <person name="Haridas S."/>
            <person name="Pangalinan J."/>
            <person name="Salamov A.A."/>
            <person name="Simmons B.A."/>
            <person name="Magnuson J.K."/>
            <person name="Chen J."/>
            <person name="Drula E."/>
            <person name="Henrissat B."/>
            <person name="Wiebenga A."/>
            <person name="Lubbers R.J."/>
            <person name="Gomes A.C."/>
            <person name="Macurrencykelacurrency M.R."/>
            <person name="Stajich J."/>
            <person name="Grigoriev I.V."/>
            <person name="Mortensen U.H."/>
            <person name="De Vries R.P."/>
            <person name="Baker S.E."/>
            <person name="Andersen M.R."/>
        </authorList>
    </citation>
    <scope>NUCLEOTIDE SEQUENCE [LARGE SCALE GENOMIC DNA]</scope>
    <source>
        <strain evidence="21 22">CBS 449.75</strain>
    </source>
</reference>
<evidence type="ECO:0000313" key="22">
    <source>
        <dbReference type="Proteomes" id="UP001610432"/>
    </source>
</evidence>
<feature type="domain" description="Sec23/Sec24 trunk" evidence="18">
    <location>
        <begin position="382"/>
        <end position="627"/>
    </location>
</feature>
<gene>
    <name evidence="21" type="ORF">BJX67DRAFT_374391</name>
</gene>
<dbReference type="RefSeq" id="XP_070882595.1">
    <property type="nucleotide sequence ID" value="XM_071031544.1"/>
</dbReference>
<evidence type="ECO:0000256" key="5">
    <source>
        <dbReference type="ARBA" id="ARBA00022448"/>
    </source>
</evidence>
<keyword evidence="9" id="KW-0862">Zinc</keyword>
<accession>A0ABR4LGD6</accession>
<dbReference type="SUPFAM" id="SSF81995">
    <property type="entry name" value="beta-sandwich domain of Sec23/24"/>
    <property type="match status" value="1"/>
</dbReference>
<dbReference type="SUPFAM" id="SSF82919">
    <property type="entry name" value="Zn-finger domain of Sec23/24"/>
    <property type="match status" value="1"/>
</dbReference>
<evidence type="ECO:0000313" key="21">
    <source>
        <dbReference type="EMBL" id="KAL2863616.1"/>
    </source>
</evidence>
<evidence type="ECO:0000256" key="13">
    <source>
        <dbReference type="ARBA" id="ARBA00023329"/>
    </source>
</evidence>
<keyword evidence="5" id="KW-0813">Transport</keyword>
<feature type="domain" description="Sec23/Sec24 beta-sandwich" evidence="20">
    <location>
        <begin position="635"/>
        <end position="719"/>
    </location>
</feature>
<feature type="compositionally biased region" description="Pro residues" evidence="15">
    <location>
        <begin position="66"/>
        <end position="75"/>
    </location>
</feature>
<keyword evidence="8" id="KW-0256">Endoplasmic reticulum</keyword>
<feature type="domain" description="Gelsolin-like" evidence="16">
    <location>
        <begin position="858"/>
        <end position="931"/>
    </location>
</feature>